<evidence type="ECO:0000259" key="3">
    <source>
        <dbReference type="Pfam" id="PF22939"/>
    </source>
</evidence>
<proteinExistence type="predicted"/>
<evidence type="ECO:0000256" key="1">
    <source>
        <dbReference type="ARBA" id="ARBA00022737"/>
    </source>
</evidence>
<name>A0A9P9W8V5_9PEZI</name>
<organism evidence="5 6">
    <name type="scientific">Neoarthrinium moseri</name>
    <dbReference type="NCBI Taxonomy" id="1658444"/>
    <lineage>
        <taxon>Eukaryota</taxon>
        <taxon>Fungi</taxon>
        <taxon>Dikarya</taxon>
        <taxon>Ascomycota</taxon>
        <taxon>Pezizomycotina</taxon>
        <taxon>Sordariomycetes</taxon>
        <taxon>Xylariomycetidae</taxon>
        <taxon>Amphisphaeriales</taxon>
        <taxon>Apiosporaceae</taxon>
        <taxon>Neoarthrinium</taxon>
    </lineage>
</organism>
<dbReference type="InterPro" id="IPR002110">
    <property type="entry name" value="Ankyrin_rpt"/>
</dbReference>
<evidence type="ECO:0000259" key="4">
    <source>
        <dbReference type="Pfam" id="PF24883"/>
    </source>
</evidence>
<dbReference type="PANTHER" id="PTHR10039">
    <property type="entry name" value="AMELOGENIN"/>
    <property type="match status" value="1"/>
</dbReference>
<gene>
    <name evidence="5" type="ORF">JX265_013105</name>
</gene>
<sequence length="768" mass="85782">MADVISVTGSVVGIVSLAIQVAQALFDYYTNLKDQHSAAAHTLRKLDNLLGVLATLRSQLADRTFRPSEVHLASTIESAITQCDECVQELRSEADKLKKTPVDSLQTAIKATGRRIAYPIRQSTLQRLDEDIDELVSQLSLALQLLQQGVIDRIEDAVEDASVVLDLVRASQVSSEIRDWLKAPDASINFNEACKMKHAGTGLWFVKGESFSAWLQQANSFLWLQGFAGCGKSVLCSTAIQHTLRHRRSSPRIGVAFFFFTFNDESKQDASAMLRAFILQLAGQLRDNPAALLQLYQNYRNATPPSQAFLDCLLTSRNEVDIRKELEVTPAESIALRNDDVDNDIAVFISHHLRNSRHLKQWEAFYDQIEEALVKKAKGVFRWVECQFKALAECPESEDLLEQLLQSLPNSLDETYRRMLENIPAAWNSYARQMLTLLCCATRPLTVPELIDAIAIETGDYPRFNPKRRLRSLDALQKVCPGFTEVDLNHDEKLHTVRIAHFSVQEYLESERISLHGEAASFRLDRQESNATVACTCLALLLEPCVIGLKADDIRDEYPFAEYAARQLSFELNKFCGRFETALTAAASGGHKEIVRLLIDKGADINAQWKGSNGTALQFASFQGHKDIVELLIDKGANINDEGARQVSTALNLASSKEIEELLINKGAVYGAMELTLLEAQKEAEELSEPAELWKLAVFISTMANAKAQAEKPNCTASLLSSLESDTILVKIRDVYEEIDEAIEGKAKKIMYNMIRMRMELAQLHLGL</sequence>
<dbReference type="Gene3D" id="1.25.40.20">
    <property type="entry name" value="Ankyrin repeat-containing domain"/>
    <property type="match status" value="1"/>
</dbReference>
<protein>
    <recommendedName>
        <fullName evidence="7">Ankyrin repeat protein</fullName>
    </recommendedName>
</protein>
<feature type="domain" description="GPI inositol-deacylase winged helix" evidence="3">
    <location>
        <begin position="428"/>
        <end position="514"/>
    </location>
</feature>
<dbReference type="Pfam" id="PF22939">
    <property type="entry name" value="WHD_GPIID"/>
    <property type="match status" value="1"/>
</dbReference>
<dbReference type="SUPFAM" id="SSF52540">
    <property type="entry name" value="P-loop containing nucleoside triphosphate hydrolases"/>
    <property type="match status" value="1"/>
</dbReference>
<dbReference type="Pfam" id="PF24883">
    <property type="entry name" value="NPHP3_N"/>
    <property type="match status" value="1"/>
</dbReference>
<dbReference type="InterPro" id="IPR027417">
    <property type="entry name" value="P-loop_NTPase"/>
</dbReference>
<accession>A0A9P9W8V5</accession>
<evidence type="ECO:0000313" key="6">
    <source>
        <dbReference type="Proteomes" id="UP000829685"/>
    </source>
</evidence>
<dbReference type="Proteomes" id="UP000829685">
    <property type="component" value="Unassembled WGS sequence"/>
</dbReference>
<dbReference type="InterPro" id="IPR036770">
    <property type="entry name" value="Ankyrin_rpt-contain_sf"/>
</dbReference>
<feature type="repeat" description="ANK" evidence="2">
    <location>
        <begin position="578"/>
        <end position="610"/>
    </location>
</feature>
<dbReference type="PROSITE" id="PS50088">
    <property type="entry name" value="ANK_REPEAT"/>
    <property type="match status" value="2"/>
</dbReference>
<keyword evidence="2" id="KW-0040">ANK repeat</keyword>
<feature type="repeat" description="ANK" evidence="2">
    <location>
        <begin position="612"/>
        <end position="644"/>
    </location>
</feature>
<keyword evidence="1" id="KW-0677">Repeat</keyword>
<evidence type="ECO:0000313" key="5">
    <source>
        <dbReference type="EMBL" id="KAI1852134.1"/>
    </source>
</evidence>
<evidence type="ECO:0000256" key="2">
    <source>
        <dbReference type="PROSITE-ProRule" id="PRU00023"/>
    </source>
</evidence>
<evidence type="ECO:0008006" key="7">
    <source>
        <dbReference type="Google" id="ProtNLM"/>
    </source>
</evidence>
<dbReference type="EMBL" id="JAFIMR010000063">
    <property type="protein sequence ID" value="KAI1852134.1"/>
    <property type="molecule type" value="Genomic_DNA"/>
</dbReference>
<dbReference type="Pfam" id="PF12796">
    <property type="entry name" value="Ank_2"/>
    <property type="match status" value="1"/>
</dbReference>
<dbReference type="PROSITE" id="PS50297">
    <property type="entry name" value="ANK_REP_REGION"/>
    <property type="match status" value="2"/>
</dbReference>
<reference evidence="5" key="1">
    <citation type="submission" date="2021-03" db="EMBL/GenBank/DDBJ databases">
        <title>Revisited historic fungal species revealed as producer of novel bioactive compounds through whole genome sequencing and comparative genomics.</title>
        <authorList>
            <person name="Vignolle G.A."/>
            <person name="Hochenegger N."/>
            <person name="Mach R.L."/>
            <person name="Mach-Aigner A.R."/>
            <person name="Javad Rahimi M."/>
            <person name="Salim K.A."/>
            <person name="Chan C.M."/>
            <person name="Lim L.B.L."/>
            <person name="Cai F."/>
            <person name="Druzhinina I.S."/>
            <person name="U'Ren J.M."/>
            <person name="Derntl C."/>
        </authorList>
    </citation>
    <scope>NUCLEOTIDE SEQUENCE</scope>
    <source>
        <strain evidence="5">TUCIM 5799</strain>
    </source>
</reference>
<dbReference type="InterPro" id="IPR056884">
    <property type="entry name" value="NPHP3-like_N"/>
</dbReference>
<dbReference type="SMART" id="SM00248">
    <property type="entry name" value="ANK"/>
    <property type="match status" value="2"/>
</dbReference>
<keyword evidence="6" id="KW-1185">Reference proteome</keyword>
<comment type="caution">
    <text evidence="5">The sequence shown here is derived from an EMBL/GenBank/DDBJ whole genome shotgun (WGS) entry which is preliminary data.</text>
</comment>
<feature type="domain" description="Nephrocystin 3-like N-terminal" evidence="4">
    <location>
        <begin position="200"/>
        <end position="313"/>
    </location>
</feature>
<dbReference type="PANTHER" id="PTHR10039:SF16">
    <property type="entry name" value="GPI INOSITOL-DEACYLASE"/>
    <property type="match status" value="1"/>
</dbReference>
<dbReference type="InterPro" id="IPR054471">
    <property type="entry name" value="GPIID_WHD"/>
</dbReference>
<dbReference type="AlphaFoldDB" id="A0A9P9W8V5"/>
<dbReference type="SUPFAM" id="SSF48403">
    <property type="entry name" value="Ankyrin repeat"/>
    <property type="match status" value="1"/>
</dbReference>